<dbReference type="GeneID" id="20645248"/>
<keyword evidence="1" id="KW-0677">Repeat</keyword>
<organism evidence="5 6">
    <name type="scientific">Phytophthora sojae (strain P6497)</name>
    <name type="common">Soybean stem and root rot agent</name>
    <name type="synonym">Phytophthora megasperma f. sp. glycines</name>
    <dbReference type="NCBI Taxonomy" id="1094619"/>
    <lineage>
        <taxon>Eukaryota</taxon>
        <taxon>Sar</taxon>
        <taxon>Stramenopiles</taxon>
        <taxon>Oomycota</taxon>
        <taxon>Peronosporomycetes</taxon>
        <taxon>Peronosporales</taxon>
        <taxon>Peronosporaceae</taxon>
        <taxon>Phytophthora</taxon>
    </lineage>
</organism>
<dbReference type="PROSITE" id="PS50297">
    <property type="entry name" value="ANK_REP_REGION"/>
    <property type="match status" value="1"/>
</dbReference>
<sequence length="746" mass="82227">MSKPTALAAFAAKQQRVELVDGLSKTVEASSPGKSLAQIKVPSLKPLGDGGGDGGSNGLGPPVKPLKALNELRPVGDGRGSSSHKLVGIAATLAPMKSPETDKVNNTSTLEPVETPSRRLSSLKPLASVSSDNQGGKTEAETPPNAGEGQKDPDKPKPKAVDEAAQPNAETSSSPDESAATDTKAPSGDANSDDDDFNFDDADGEEEEEDTAAKAEPEEQGDSSTPVAAAKPAAVDVEELYDCPPDLSHEASHSLQENDIELFHVVLTDDTDRLQRFLEEISPHEMLEIVDDSGRNLYHYAALSRDKLVQDLIFQHVNSYRDTEFEIELKALMRKKDRMNGWMQEKKLNGNAWVPPRVKELQRETTKQKCADWTQICGSVDENGRSFIHYKLALYYAVESGNLRQVKWYFQMGVRLSQADVDLLFSFNVSRVMENVILRQLESIDIQNYYLPTPKGDSEENDNHCDPGVSTFVLAKLQRITDDSAGRLHQLPLHRAAMFGNVRAVELLLEEGADPRARDANQWTAMHSWDADSRLWTYSPGIQGKKPIDVAKSDNVRQMLVNLWTECYSGNVDQVRRLLLARSKRGSKPSERIGFVSVKDNTAQAERTPLHLAILGYMDALQSSEYSPAPNSSHEERLKHQKSSELKRTAPSRFLQVSILLLQAGADLRAADKWGVTPLMLAASLKDAIFMETLLERMSDEDDLLAVDAEGNTALHYSYAFCQAQVSTMLEDQMDDVVSKPLTQEI</sequence>
<dbReference type="Proteomes" id="UP000002640">
    <property type="component" value="Unassembled WGS sequence"/>
</dbReference>
<dbReference type="Pfam" id="PF13637">
    <property type="entry name" value="Ank_4"/>
    <property type="match status" value="1"/>
</dbReference>
<dbReference type="InterPro" id="IPR036770">
    <property type="entry name" value="Ankyrin_rpt-contain_sf"/>
</dbReference>
<dbReference type="OMA" id="LHYCADE"/>
<evidence type="ECO:0000256" key="2">
    <source>
        <dbReference type="ARBA" id="ARBA00023043"/>
    </source>
</evidence>
<feature type="region of interest" description="Disordered" evidence="4">
    <location>
        <begin position="27"/>
        <end position="229"/>
    </location>
</feature>
<protein>
    <submittedName>
        <fullName evidence="5">Uncharacterized protein</fullName>
    </submittedName>
</protein>
<evidence type="ECO:0000256" key="1">
    <source>
        <dbReference type="ARBA" id="ARBA00022737"/>
    </source>
</evidence>
<feature type="compositionally biased region" description="Basic and acidic residues" evidence="4">
    <location>
        <begin position="633"/>
        <end position="645"/>
    </location>
</feature>
<feature type="repeat" description="ANK" evidence="3">
    <location>
        <begin position="488"/>
        <end position="520"/>
    </location>
</feature>
<dbReference type="PANTHER" id="PTHR24161:SF85">
    <property type="entry name" value="PALMITOYLTRANSFERASE HIP14"/>
    <property type="match status" value="1"/>
</dbReference>
<accession>G4YTK6</accession>
<dbReference type="Gene3D" id="1.25.40.20">
    <property type="entry name" value="Ankyrin repeat-containing domain"/>
    <property type="match status" value="2"/>
</dbReference>
<dbReference type="InterPro" id="IPR002110">
    <property type="entry name" value="Ankyrin_rpt"/>
</dbReference>
<gene>
    <name evidence="5" type="ORF">PHYSODRAFT_325373</name>
</gene>
<feature type="compositionally biased region" description="Gly residues" evidence="4">
    <location>
        <begin position="48"/>
        <end position="58"/>
    </location>
</feature>
<reference evidence="5 6" key="1">
    <citation type="journal article" date="2006" name="Science">
        <title>Phytophthora genome sequences uncover evolutionary origins and mechanisms of pathogenesis.</title>
        <authorList>
            <person name="Tyler B.M."/>
            <person name="Tripathy S."/>
            <person name="Zhang X."/>
            <person name="Dehal P."/>
            <person name="Jiang R.H."/>
            <person name="Aerts A."/>
            <person name="Arredondo F.D."/>
            <person name="Baxter L."/>
            <person name="Bensasson D."/>
            <person name="Beynon J.L."/>
            <person name="Chapman J."/>
            <person name="Damasceno C.M."/>
            <person name="Dorrance A.E."/>
            <person name="Dou D."/>
            <person name="Dickerman A.W."/>
            <person name="Dubchak I.L."/>
            <person name="Garbelotto M."/>
            <person name="Gijzen M."/>
            <person name="Gordon S.G."/>
            <person name="Govers F."/>
            <person name="Grunwald N.J."/>
            <person name="Huang W."/>
            <person name="Ivors K.L."/>
            <person name="Jones R.W."/>
            <person name="Kamoun S."/>
            <person name="Krampis K."/>
            <person name="Lamour K.H."/>
            <person name="Lee M.K."/>
            <person name="McDonald W.H."/>
            <person name="Medina M."/>
            <person name="Meijer H.J."/>
            <person name="Nordberg E.K."/>
            <person name="Maclean D.J."/>
            <person name="Ospina-Giraldo M.D."/>
            <person name="Morris P.F."/>
            <person name="Phuntumart V."/>
            <person name="Putnam N.H."/>
            <person name="Rash S."/>
            <person name="Rose J.K."/>
            <person name="Sakihama Y."/>
            <person name="Salamov A.A."/>
            <person name="Savidor A."/>
            <person name="Scheuring C.F."/>
            <person name="Smith B.M."/>
            <person name="Sobral B.W."/>
            <person name="Terry A."/>
            <person name="Torto-Alalibo T.A."/>
            <person name="Win J."/>
            <person name="Xu Z."/>
            <person name="Zhang H."/>
            <person name="Grigoriev I.V."/>
            <person name="Rokhsar D.S."/>
            <person name="Boore J.L."/>
        </authorList>
    </citation>
    <scope>NUCLEOTIDE SEQUENCE [LARGE SCALE GENOMIC DNA]</scope>
    <source>
        <strain evidence="5 6">P6497</strain>
    </source>
</reference>
<dbReference type="PANTHER" id="PTHR24161">
    <property type="entry name" value="ANK_REP_REGION DOMAIN-CONTAINING PROTEIN-RELATED"/>
    <property type="match status" value="1"/>
</dbReference>
<evidence type="ECO:0000313" key="5">
    <source>
        <dbReference type="EMBL" id="EGZ24234.1"/>
    </source>
</evidence>
<dbReference type="RefSeq" id="XP_009519522.1">
    <property type="nucleotide sequence ID" value="XM_009521227.1"/>
</dbReference>
<dbReference type="SUPFAM" id="SSF48403">
    <property type="entry name" value="Ankyrin repeat"/>
    <property type="match status" value="1"/>
</dbReference>
<dbReference type="SMART" id="SM00248">
    <property type="entry name" value="ANK"/>
    <property type="match status" value="5"/>
</dbReference>
<dbReference type="AlphaFoldDB" id="G4YTK6"/>
<keyword evidence="6" id="KW-1185">Reference proteome</keyword>
<feature type="compositionally biased region" description="Basic and acidic residues" evidence="4">
    <location>
        <begin position="149"/>
        <end position="162"/>
    </location>
</feature>
<dbReference type="PROSITE" id="PS50088">
    <property type="entry name" value="ANK_REPEAT"/>
    <property type="match status" value="1"/>
</dbReference>
<keyword evidence="2 3" id="KW-0040">ANK repeat</keyword>
<feature type="region of interest" description="Disordered" evidence="4">
    <location>
        <begin position="625"/>
        <end position="645"/>
    </location>
</feature>
<evidence type="ECO:0000313" key="6">
    <source>
        <dbReference type="Proteomes" id="UP000002640"/>
    </source>
</evidence>
<dbReference type="SMR" id="G4YTK6"/>
<dbReference type="KEGG" id="psoj:PHYSODRAFT_325373"/>
<evidence type="ECO:0000256" key="4">
    <source>
        <dbReference type="SAM" id="MobiDB-lite"/>
    </source>
</evidence>
<feature type="compositionally biased region" description="Acidic residues" evidence="4">
    <location>
        <begin position="191"/>
        <end position="210"/>
    </location>
</feature>
<name>G4YTK6_PHYSP</name>
<dbReference type="EMBL" id="JH159152">
    <property type="protein sequence ID" value="EGZ24234.1"/>
    <property type="molecule type" value="Genomic_DNA"/>
</dbReference>
<evidence type="ECO:0000256" key="3">
    <source>
        <dbReference type="PROSITE-ProRule" id="PRU00023"/>
    </source>
</evidence>
<proteinExistence type="predicted"/>
<dbReference type="InParanoid" id="G4YTK6"/>